<evidence type="ECO:0000256" key="3">
    <source>
        <dbReference type="SAM" id="MobiDB-lite"/>
    </source>
</evidence>
<feature type="region of interest" description="Disordered" evidence="3">
    <location>
        <begin position="1"/>
        <end position="20"/>
    </location>
</feature>
<proteinExistence type="inferred from homology"/>
<accession>A0A8X8XMV4</accession>
<dbReference type="AlphaFoldDB" id="A0A8X8XMV4"/>
<reference evidence="4" key="2">
    <citation type="submission" date="2020-08" db="EMBL/GenBank/DDBJ databases">
        <title>Plant Genome Project.</title>
        <authorList>
            <person name="Zhang R.-G."/>
        </authorList>
    </citation>
    <scope>NUCLEOTIDE SEQUENCE</scope>
    <source>
        <strain evidence="4">Huo1</strain>
        <tissue evidence="4">Leaf</tissue>
    </source>
</reference>
<dbReference type="Gene3D" id="3.40.50.720">
    <property type="entry name" value="NAD(P)-binding Rossmann-like Domain"/>
    <property type="match status" value="1"/>
</dbReference>
<dbReference type="Pfam" id="PF13561">
    <property type="entry name" value="adh_short_C2"/>
    <property type="match status" value="1"/>
</dbReference>
<dbReference type="Proteomes" id="UP000298416">
    <property type="component" value="Unassembled WGS sequence"/>
</dbReference>
<evidence type="ECO:0000256" key="1">
    <source>
        <dbReference type="ARBA" id="ARBA00006484"/>
    </source>
</evidence>
<evidence type="ECO:0000256" key="2">
    <source>
        <dbReference type="ARBA" id="ARBA00023002"/>
    </source>
</evidence>
<keyword evidence="5" id="KW-1185">Reference proteome</keyword>
<protein>
    <recommendedName>
        <fullName evidence="6">3-oxoacyl-[acyl-carrier protein] reductase</fullName>
    </recommendedName>
</protein>
<dbReference type="GO" id="GO:0016491">
    <property type="term" value="F:oxidoreductase activity"/>
    <property type="evidence" value="ECO:0007669"/>
    <property type="project" value="UniProtKB-KW"/>
</dbReference>
<gene>
    <name evidence="4" type="ORF">SASPL_127004</name>
</gene>
<comment type="caution">
    <text evidence="4">The sequence shown here is derived from an EMBL/GenBank/DDBJ whole genome shotgun (WGS) entry which is preliminary data.</text>
</comment>
<sequence length="275" mass="29821">MMACMKKPVNDGSDSERSNIGATNKTNALLDLALRQQFDRDLAQLVNEACMIALNEAISSRAYKYKFDDGYEAFGNPLQLIPWHPELLAIPLSLAPLSKSSPNFLTGPFLTATASSCSSSSSINPTTRRRLIATGASGGEGVLSISTRIWSSAADFAVDFFGIGVRLKICSFCDVTNEPHVQSAVDEAVSKHGKLDVMFNNAGILDRAVRDQSELRVALRVMSRSLMGRAEEDPMDDVKLHLIGKKLEPEDVAEAVVYLTSDELRCVNGHNLIGG</sequence>
<evidence type="ECO:0008006" key="6">
    <source>
        <dbReference type="Google" id="ProtNLM"/>
    </source>
</evidence>
<evidence type="ECO:0000313" key="4">
    <source>
        <dbReference type="EMBL" id="KAG6414286.1"/>
    </source>
</evidence>
<evidence type="ECO:0000313" key="5">
    <source>
        <dbReference type="Proteomes" id="UP000298416"/>
    </source>
</evidence>
<keyword evidence="2" id="KW-0560">Oxidoreductase</keyword>
<dbReference type="PRINTS" id="PR00081">
    <property type="entry name" value="GDHRDH"/>
</dbReference>
<reference evidence="4" key="1">
    <citation type="submission" date="2018-01" db="EMBL/GenBank/DDBJ databases">
        <authorList>
            <person name="Mao J.F."/>
        </authorList>
    </citation>
    <scope>NUCLEOTIDE SEQUENCE</scope>
    <source>
        <strain evidence="4">Huo1</strain>
        <tissue evidence="4">Leaf</tissue>
    </source>
</reference>
<organism evidence="4">
    <name type="scientific">Salvia splendens</name>
    <name type="common">Scarlet sage</name>
    <dbReference type="NCBI Taxonomy" id="180675"/>
    <lineage>
        <taxon>Eukaryota</taxon>
        <taxon>Viridiplantae</taxon>
        <taxon>Streptophyta</taxon>
        <taxon>Embryophyta</taxon>
        <taxon>Tracheophyta</taxon>
        <taxon>Spermatophyta</taxon>
        <taxon>Magnoliopsida</taxon>
        <taxon>eudicotyledons</taxon>
        <taxon>Gunneridae</taxon>
        <taxon>Pentapetalae</taxon>
        <taxon>asterids</taxon>
        <taxon>lamiids</taxon>
        <taxon>Lamiales</taxon>
        <taxon>Lamiaceae</taxon>
        <taxon>Nepetoideae</taxon>
        <taxon>Mentheae</taxon>
        <taxon>Salviinae</taxon>
        <taxon>Salvia</taxon>
        <taxon>Salvia subgen. Calosphace</taxon>
        <taxon>core Calosphace</taxon>
    </lineage>
</organism>
<dbReference type="EMBL" id="PNBA02000009">
    <property type="protein sequence ID" value="KAG6414286.1"/>
    <property type="molecule type" value="Genomic_DNA"/>
</dbReference>
<dbReference type="PANTHER" id="PTHR43180:SF30">
    <property type="entry name" value="MOMILACTONE A SYNTHASE"/>
    <property type="match status" value="1"/>
</dbReference>
<dbReference type="InterPro" id="IPR002347">
    <property type="entry name" value="SDR_fam"/>
</dbReference>
<comment type="similarity">
    <text evidence="1">Belongs to the short-chain dehydrogenases/reductases (SDR) family.</text>
</comment>
<dbReference type="PANTHER" id="PTHR43180">
    <property type="entry name" value="3-OXOACYL-(ACYL-CARRIER-PROTEIN) REDUCTASE (AFU_ORTHOLOGUE AFUA_6G11210)"/>
    <property type="match status" value="1"/>
</dbReference>
<name>A0A8X8XMV4_SALSN</name>
<dbReference type="InterPro" id="IPR036291">
    <property type="entry name" value="NAD(P)-bd_dom_sf"/>
</dbReference>
<dbReference type="SUPFAM" id="SSF51735">
    <property type="entry name" value="NAD(P)-binding Rossmann-fold domains"/>
    <property type="match status" value="1"/>
</dbReference>